<proteinExistence type="predicted"/>
<dbReference type="Pfam" id="PF13444">
    <property type="entry name" value="Acetyltransf_5"/>
    <property type="match status" value="1"/>
</dbReference>
<evidence type="ECO:0000259" key="7">
    <source>
        <dbReference type="SMART" id="SM00563"/>
    </source>
</evidence>
<feature type="region of interest" description="Disordered" evidence="6">
    <location>
        <begin position="279"/>
        <end position="300"/>
    </location>
</feature>
<reference evidence="9" key="1">
    <citation type="journal article" date="2019" name="Int. J. Syst. Evol. Microbiol.">
        <title>The Global Catalogue of Microorganisms (GCM) 10K type strain sequencing project: providing services to taxonomists for standard genome sequencing and annotation.</title>
        <authorList>
            <consortium name="The Broad Institute Genomics Platform"/>
            <consortium name="The Broad Institute Genome Sequencing Center for Infectious Disease"/>
            <person name="Wu L."/>
            <person name="Ma J."/>
        </authorList>
    </citation>
    <scope>NUCLEOTIDE SEQUENCE [LARGE SCALE GENOMIC DNA]</scope>
    <source>
        <strain evidence="9">CGMCC 4.7106</strain>
    </source>
</reference>
<dbReference type="EMBL" id="JBHUIT010000031">
    <property type="protein sequence ID" value="MFD2257600.1"/>
    <property type="molecule type" value="Genomic_DNA"/>
</dbReference>
<sequence>MPLRNLIDLSKFLPDGTIRRVLFKSCFQKTAENLLGVTKVNKIYHDSEVIDAAGETKNHFSSILQSARVTYEITHGSVEFIPRTGPVIVVANHPFGGIDGIILGDIISQRREDSKLMGNFLLKHIPLLNGDIIAVNPFGTKGAIKENGTGLRESFRWLAQGHCLGAFPAGTVAHWNIRSSKVDEVEWHSSLARLSVKTGATVVPVHFEGVNSAIFHLSGLIHPRLRTAMLVREFNNRAGTTVRLRIGKAIRPTTSAEHDTPEKLIRFYQMRSEILSHQRNKFQSPGSAEKPPEKKQAPISERKDVPAFLDELSNLPEDCRLIQRGIFHVYVATAQQIPNLLHEIGRTRELTFRLVGEGTGKALDLDQYDQFYDHLFLWNNETCEIVGAYRIGKVDEIIASRGFAGLYSSTIFEYSHDAFDSLGKTLELGRSYIVPGYQRKGTSLFLLWKGIMSYVLRNPGYSKLFGAVSISDAYHPLSKGLILQFLRSQKMLKGFETKIRARKHPKFSKLRSLKSFDYPEALPKIDHVSSLVEELEPDAKGVPTLIKHYLQLNGVILGFGVDESFNDALDGFILVDLEQVSTRILAKYTDPCAMVKS</sequence>
<dbReference type="Gene3D" id="3.40.630.30">
    <property type="match status" value="1"/>
</dbReference>
<feature type="compositionally biased region" description="Basic and acidic residues" evidence="6">
    <location>
        <begin position="290"/>
        <end position="300"/>
    </location>
</feature>
<dbReference type="InterPro" id="IPR002123">
    <property type="entry name" value="Plipid/glycerol_acylTrfase"/>
</dbReference>
<keyword evidence="2" id="KW-0444">Lipid biosynthesis</keyword>
<organism evidence="8 9">
    <name type="scientific">Luteolibacter algae</name>
    <dbReference type="NCBI Taxonomy" id="454151"/>
    <lineage>
        <taxon>Bacteria</taxon>
        <taxon>Pseudomonadati</taxon>
        <taxon>Verrucomicrobiota</taxon>
        <taxon>Verrucomicrobiia</taxon>
        <taxon>Verrucomicrobiales</taxon>
        <taxon>Verrucomicrobiaceae</taxon>
        <taxon>Luteolibacter</taxon>
    </lineage>
</organism>
<evidence type="ECO:0000313" key="8">
    <source>
        <dbReference type="EMBL" id="MFD2257600.1"/>
    </source>
</evidence>
<keyword evidence="3" id="KW-0808">Transferase</keyword>
<keyword evidence="9" id="KW-1185">Reference proteome</keyword>
<feature type="domain" description="Phospholipid/glycerol acyltransferase" evidence="7">
    <location>
        <begin position="87"/>
        <end position="210"/>
    </location>
</feature>
<dbReference type="InterPro" id="IPR052351">
    <property type="entry name" value="Ornithine_N-alpha-AT"/>
</dbReference>
<evidence type="ECO:0000256" key="5">
    <source>
        <dbReference type="ARBA" id="ARBA00023315"/>
    </source>
</evidence>
<evidence type="ECO:0000256" key="6">
    <source>
        <dbReference type="SAM" id="MobiDB-lite"/>
    </source>
</evidence>
<comment type="caution">
    <text evidence="8">The sequence shown here is derived from an EMBL/GenBank/DDBJ whole genome shotgun (WGS) entry which is preliminary data.</text>
</comment>
<dbReference type="PANTHER" id="PTHR37323">
    <property type="entry name" value="GCN5-RELATED N-ACETYLTRANSFERASE"/>
    <property type="match status" value="1"/>
</dbReference>
<evidence type="ECO:0000256" key="3">
    <source>
        <dbReference type="ARBA" id="ARBA00022679"/>
    </source>
</evidence>
<dbReference type="SUPFAM" id="SSF55729">
    <property type="entry name" value="Acyl-CoA N-acyltransferases (Nat)"/>
    <property type="match status" value="1"/>
</dbReference>
<dbReference type="CDD" id="cd07986">
    <property type="entry name" value="LPLAT_ACT14924-like"/>
    <property type="match status" value="1"/>
</dbReference>
<dbReference type="Proteomes" id="UP001597375">
    <property type="component" value="Unassembled WGS sequence"/>
</dbReference>
<keyword evidence="5 8" id="KW-0012">Acyltransferase</keyword>
<dbReference type="SUPFAM" id="SSF69593">
    <property type="entry name" value="Glycerol-3-phosphate (1)-acyltransferase"/>
    <property type="match status" value="1"/>
</dbReference>
<dbReference type="PANTHER" id="PTHR37323:SF1">
    <property type="entry name" value="L-ORNITHINE N(ALPHA)-ACYLTRANSFERASE"/>
    <property type="match status" value="1"/>
</dbReference>
<gene>
    <name evidence="8" type="ORF">ACFSSA_13030</name>
</gene>
<evidence type="ECO:0000313" key="9">
    <source>
        <dbReference type="Proteomes" id="UP001597375"/>
    </source>
</evidence>
<dbReference type="InterPro" id="IPR016181">
    <property type="entry name" value="Acyl_CoA_acyltransferase"/>
</dbReference>
<dbReference type="RefSeq" id="WP_386820914.1">
    <property type="nucleotide sequence ID" value="NZ_JBHUIT010000031.1"/>
</dbReference>
<dbReference type="GO" id="GO:0016746">
    <property type="term" value="F:acyltransferase activity"/>
    <property type="evidence" value="ECO:0007669"/>
    <property type="project" value="UniProtKB-KW"/>
</dbReference>
<accession>A0ABW5DAH8</accession>
<dbReference type="SMART" id="SM00563">
    <property type="entry name" value="PlsC"/>
    <property type="match status" value="1"/>
</dbReference>
<name>A0ABW5DAH8_9BACT</name>
<evidence type="ECO:0000256" key="4">
    <source>
        <dbReference type="ARBA" id="ARBA00023098"/>
    </source>
</evidence>
<dbReference type="Pfam" id="PF19576">
    <property type="entry name" value="Acyltransf_2"/>
    <property type="match status" value="1"/>
</dbReference>
<keyword evidence="4" id="KW-0443">Lipid metabolism</keyword>
<protein>
    <submittedName>
        <fullName evidence="8">Lysophospholipid acyltransferase family protein</fullName>
    </submittedName>
</protein>
<evidence type="ECO:0000256" key="2">
    <source>
        <dbReference type="ARBA" id="ARBA00022516"/>
    </source>
</evidence>
<dbReference type="InterPro" id="IPR045746">
    <property type="entry name" value="ACT14924-like_Acyltransf_dom"/>
</dbReference>
<evidence type="ECO:0000256" key="1">
    <source>
        <dbReference type="ARBA" id="ARBA00005189"/>
    </source>
</evidence>
<comment type="pathway">
    <text evidence="1">Lipid metabolism.</text>
</comment>